<keyword evidence="3" id="KW-1185">Reference proteome</keyword>
<dbReference type="Proteomes" id="UP001409291">
    <property type="component" value="Unassembled WGS sequence"/>
</dbReference>
<protein>
    <submittedName>
        <fullName evidence="2">MBL fold metallo-hydrolase</fullName>
    </submittedName>
</protein>
<dbReference type="EMBL" id="JBDJNQ010000011">
    <property type="protein sequence ID" value="MEN5379621.1"/>
    <property type="molecule type" value="Genomic_DNA"/>
</dbReference>
<dbReference type="PANTHER" id="PTHR43546:SF3">
    <property type="entry name" value="UPF0173 METAL-DEPENDENT HYDROLASE MJ1163"/>
    <property type="match status" value="1"/>
</dbReference>
<dbReference type="PANTHER" id="PTHR43546">
    <property type="entry name" value="UPF0173 METAL-DEPENDENT HYDROLASE MJ1163-RELATED"/>
    <property type="match status" value="1"/>
</dbReference>
<dbReference type="Gene3D" id="3.60.15.10">
    <property type="entry name" value="Ribonuclease Z/Hydroxyacylglutathione hydrolase-like"/>
    <property type="match status" value="1"/>
</dbReference>
<dbReference type="InterPro" id="IPR050114">
    <property type="entry name" value="UPF0173_UPF0282_UlaG_hydrolase"/>
</dbReference>
<comment type="caution">
    <text evidence="2">The sequence shown here is derived from an EMBL/GenBank/DDBJ whole genome shotgun (WGS) entry which is preliminary data.</text>
</comment>
<name>A0ABV0BY76_9SPHI</name>
<accession>A0ABV0BY76</accession>
<dbReference type="Pfam" id="PF12706">
    <property type="entry name" value="Lactamase_B_2"/>
    <property type="match status" value="1"/>
</dbReference>
<dbReference type="InterPro" id="IPR036866">
    <property type="entry name" value="RibonucZ/Hydroxyglut_hydro"/>
</dbReference>
<gene>
    <name evidence="2" type="ORF">ABE541_20300</name>
</gene>
<dbReference type="SUPFAM" id="SSF56281">
    <property type="entry name" value="Metallo-hydrolase/oxidoreductase"/>
    <property type="match status" value="1"/>
</dbReference>
<dbReference type="RefSeq" id="WP_346582468.1">
    <property type="nucleotide sequence ID" value="NZ_JBDJLH010000001.1"/>
</dbReference>
<feature type="domain" description="Metallo-beta-lactamase" evidence="1">
    <location>
        <begin position="43"/>
        <end position="225"/>
    </location>
</feature>
<evidence type="ECO:0000259" key="1">
    <source>
        <dbReference type="Pfam" id="PF12706"/>
    </source>
</evidence>
<organism evidence="2 3">
    <name type="scientific">Sphingobacterium kitahiroshimense</name>
    <dbReference type="NCBI Taxonomy" id="470446"/>
    <lineage>
        <taxon>Bacteria</taxon>
        <taxon>Pseudomonadati</taxon>
        <taxon>Bacteroidota</taxon>
        <taxon>Sphingobacteriia</taxon>
        <taxon>Sphingobacteriales</taxon>
        <taxon>Sphingobacteriaceae</taxon>
        <taxon>Sphingobacterium</taxon>
    </lineage>
</organism>
<reference evidence="2 3" key="1">
    <citation type="submission" date="2024-04" db="EMBL/GenBank/DDBJ databases">
        <title>WGS of bacteria from Torrens River.</title>
        <authorList>
            <person name="Wyrsch E.R."/>
            <person name="Drigo B."/>
        </authorList>
    </citation>
    <scope>NUCLEOTIDE SEQUENCE [LARGE SCALE GENOMIC DNA]</scope>
    <source>
        <strain evidence="2 3">TWI391</strain>
    </source>
</reference>
<evidence type="ECO:0000313" key="3">
    <source>
        <dbReference type="Proteomes" id="UP001409291"/>
    </source>
</evidence>
<sequence>MMKSTLKLRRLGWAGVEIAFGNETLLIDYIQDTKPLVQLRSEHEVFLASSQPGKASAALVTHLPPDHADPEAIALAVKKNAPVLRPEPAKGTEADLALTNYVENKFSQYDLDIEFVKPWEERIIGSFKIWSTPAVCGFGDPQVSWVIECGGKKIFHSGDSIFHGSWWRIANHFGSIDVAFLPVNGPIIDFHLLQPSSSLEAVMTPEQAVEAAKILQAKLFVPIHYGSLHRPPDYVETENILARLESKSKETNTLLSIKQPGDWFELD</sequence>
<evidence type="ECO:0000313" key="2">
    <source>
        <dbReference type="EMBL" id="MEN5379621.1"/>
    </source>
</evidence>
<proteinExistence type="predicted"/>
<dbReference type="InterPro" id="IPR001279">
    <property type="entry name" value="Metallo-B-lactamas"/>
</dbReference>